<reference evidence="2" key="1">
    <citation type="submission" date="2023-07" db="EMBL/GenBank/DDBJ databases">
        <title>Sorghum-associated microbial communities from plants grown in Nebraska, USA.</title>
        <authorList>
            <person name="Schachtman D."/>
        </authorList>
    </citation>
    <scope>NUCLEOTIDE SEQUENCE</scope>
    <source>
        <strain evidence="2">BE80</strain>
    </source>
</reference>
<organism evidence="2 3">
    <name type="scientific">Paenibacillus amylolyticus</name>
    <dbReference type="NCBI Taxonomy" id="1451"/>
    <lineage>
        <taxon>Bacteria</taxon>
        <taxon>Bacillati</taxon>
        <taxon>Bacillota</taxon>
        <taxon>Bacilli</taxon>
        <taxon>Bacillales</taxon>
        <taxon>Paenibacillaceae</taxon>
        <taxon>Paenibacillus</taxon>
    </lineage>
</organism>
<comment type="caution">
    <text evidence="2">The sequence shown here is derived from an EMBL/GenBank/DDBJ whole genome shotgun (WGS) entry which is preliminary data.</text>
</comment>
<dbReference type="EMBL" id="JAVDTR010000006">
    <property type="protein sequence ID" value="MDR6724226.1"/>
    <property type="molecule type" value="Genomic_DNA"/>
</dbReference>
<accession>A0AAP5H3C7</accession>
<gene>
    <name evidence="2" type="ORF">J2W91_002688</name>
</gene>
<keyword evidence="1" id="KW-1133">Transmembrane helix</keyword>
<feature type="transmembrane region" description="Helical" evidence="1">
    <location>
        <begin position="27"/>
        <end position="48"/>
    </location>
</feature>
<name>A0AAP5H3C7_PAEAM</name>
<dbReference type="Proteomes" id="UP001254832">
    <property type="component" value="Unassembled WGS sequence"/>
</dbReference>
<evidence type="ECO:0000256" key="1">
    <source>
        <dbReference type="SAM" id="Phobius"/>
    </source>
</evidence>
<protein>
    <submittedName>
        <fullName evidence="2">Uncharacterized protein</fullName>
    </submittedName>
</protein>
<dbReference type="AlphaFoldDB" id="A0AAP5H3C7"/>
<evidence type="ECO:0000313" key="3">
    <source>
        <dbReference type="Proteomes" id="UP001254832"/>
    </source>
</evidence>
<evidence type="ECO:0000313" key="2">
    <source>
        <dbReference type="EMBL" id="MDR6724226.1"/>
    </source>
</evidence>
<keyword evidence="1" id="KW-0472">Membrane</keyword>
<keyword evidence="1" id="KW-0812">Transmembrane</keyword>
<proteinExistence type="predicted"/>
<dbReference type="RefSeq" id="WP_056699312.1">
    <property type="nucleotide sequence ID" value="NZ_JAVDTR010000006.1"/>
</dbReference>
<sequence length="181" mass="20637">MEHNNRTNEAATTETKLTKPWIKRHPLFAGFLLFVIALIVVGVLYYILRIYFSTFDRSEQGYLAYSMPSRNGEYVAEIYGVPYGGAGTGGVTIWVDVRSTGNGSAGADSSFVKTIYRAKHRGANHLEWENEKTLRIENRNEYNDDTVTLNIEEDIYDGWNFACKSLRMKGEYVRCLSPEKQ</sequence>